<gene>
    <name evidence="2" type="ordered locus">CENSYa_1477</name>
</gene>
<dbReference type="AlphaFoldDB" id="A0RXN2"/>
<evidence type="ECO:0000313" key="3">
    <source>
        <dbReference type="Proteomes" id="UP000000758"/>
    </source>
</evidence>
<accession>A0RXN2</accession>
<dbReference type="Gene3D" id="2.60.40.420">
    <property type="entry name" value="Cupredoxins - blue copper proteins"/>
    <property type="match status" value="1"/>
</dbReference>
<keyword evidence="3" id="KW-1185">Reference proteome</keyword>
<sequence>MQEPREEVCAQLAELGGISSRTAPVDSGGPGALQYGHTHRQSRGTPVPVNCAQGGFLDFLILQHSASNPHVTENDTDIHILKDARLNPCGGCFDKVVAARGLHIAWPNDSPLWHNLASGSPGSESFSPGKGPDGAFETGIIVPGETYSLDTGGLDRGHYGYYCIIHPWMQGWLEVREP</sequence>
<dbReference type="Proteomes" id="UP000000758">
    <property type="component" value="Chromosome"/>
</dbReference>
<name>A0RXN2_CENSY</name>
<dbReference type="EMBL" id="DP000238">
    <property type="protein sequence ID" value="ABK78099.1"/>
    <property type="molecule type" value="Genomic_DNA"/>
</dbReference>
<dbReference type="SUPFAM" id="SSF49503">
    <property type="entry name" value="Cupredoxins"/>
    <property type="match status" value="1"/>
</dbReference>
<evidence type="ECO:0000313" key="2">
    <source>
        <dbReference type="EMBL" id="ABK78099.1"/>
    </source>
</evidence>
<evidence type="ECO:0000256" key="1">
    <source>
        <dbReference type="SAM" id="MobiDB-lite"/>
    </source>
</evidence>
<organism evidence="2 3">
    <name type="scientific">Cenarchaeum symbiosum (strain A)</name>
    <dbReference type="NCBI Taxonomy" id="414004"/>
    <lineage>
        <taxon>Archaea</taxon>
        <taxon>Nitrososphaerota</taxon>
        <taxon>Candidatus Cenarchaeales</taxon>
        <taxon>Candidatus Cenarchaeaceae</taxon>
        <taxon>Candidatus Cenarchaeum</taxon>
    </lineage>
</organism>
<protein>
    <submittedName>
        <fullName evidence="2">Uncharacterized protein</fullName>
    </submittedName>
</protein>
<dbReference type="HOGENOM" id="CLU_1507324_0_0_2"/>
<feature type="region of interest" description="Disordered" evidence="1">
    <location>
        <begin position="20"/>
        <end position="41"/>
    </location>
</feature>
<proteinExistence type="predicted"/>
<reference evidence="2 3" key="1">
    <citation type="journal article" date="2006" name="Proc. Natl. Acad. Sci. U.S.A.">
        <title>Genomic analysis of the uncultivated marine crenarchaeote Cenarchaeum symbiosum.</title>
        <authorList>
            <person name="Hallam S.J."/>
            <person name="Konstantinidis K.T."/>
            <person name="Putnam N."/>
            <person name="Schleper C."/>
            <person name="Watanabe Y."/>
            <person name="Sugahara J."/>
            <person name="Preston C."/>
            <person name="de la Torre J."/>
            <person name="Richardson P.M."/>
            <person name="DeLong E.F."/>
        </authorList>
    </citation>
    <scope>NUCLEOTIDE SEQUENCE [LARGE SCALE GENOMIC DNA]</scope>
    <source>
        <strain evidence="3">A</strain>
    </source>
</reference>
<dbReference type="EnsemblBacteria" id="ABK78099">
    <property type="protein sequence ID" value="ABK78099"/>
    <property type="gene ID" value="CENSYa_1477"/>
</dbReference>
<dbReference type="KEGG" id="csy:CENSYa_1477"/>
<dbReference type="InterPro" id="IPR008972">
    <property type="entry name" value="Cupredoxin"/>
</dbReference>
<dbReference type="STRING" id="414004.CENSYa_1477"/>
<dbReference type="InterPro" id="IPR052721">
    <property type="entry name" value="ET_Amicyanin"/>
</dbReference>
<dbReference type="PANTHER" id="PTHR36507">
    <property type="entry name" value="BLL1555 PROTEIN"/>
    <property type="match status" value="1"/>
</dbReference>
<dbReference type="PANTHER" id="PTHR36507:SF1">
    <property type="entry name" value="BLL1555 PROTEIN"/>
    <property type="match status" value="1"/>
</dbReference>